<sequence>MRPFYCKRSPRHQRVTARWRRSPLCRAIALCVALPAASAYAELFFNPAFLSNDPAAVADLSRFEQGKGQPPGVYHVDIYLDGEYVATRDIKFNARQPVSADAAQEDDSGLDPCITRPQLEAFNVNIKAFPTIANEPADQCVALTRLIPDAHTTFDFELQRLNVTLPQASLNNSARGYIPPEQWDDGINAALLNYDFTGSNTSGDDSSNNYFLNLNSGLNWRGWRLRDYSTWNYYSYQGRRTHDWQHVNTYLQRTIVPLKSELTLGDSSTSSEVFDSLGFRGVRLASDDNMLPDSLRGFAPTLRGVARSNARVTVRQNGYVIYQTYVPPGAFTIDDLYPTTSSGDLVVTVTESDNSTNSFTIPYSAVPVLQREGRVKYALTAGQYRSNYSQQDKPEFGQGTLIWGLPAGVTLYGGSQLADDYQSMALGAGKNLGEWGAFSADVTQAYSTLADGSDHQGQSLRFLYARSLNALGTNFQLLGYRYSTQGFYTLDETSYKRMSGYSIDTVSVRPVYQDYYDLNHTKKGKVQVNITQHLGDNGTLFFTGSRQDYWHTDKTADLWQAGYSGSWDGISYSLTYSYNKNLGVEADRLVAFNLSLPLGQWLSGGGRKTDITRSSNSSYLTYNANTDTHGRNIQQAGVSGTLLDDNNLGYGVQQGYGSQGIGYSGNASLNYQGEYGNSNVGYNYSKGFRQVHYGVSGGVVAHANGVTLSQPLSDTNVLVSAPGASGVKLEDVTGVSTDWRGYAVVPYATSYRRNRIALDVNTLNNHTEVDDAVVNVVPTRGALVRANFDARVGVRALITLRQRGGKPVPFGAEVRRADSNGTAIVGDNGQVFLSGLSPKGVLLVAWGASAQQQCAINYALPAGSENKPMTYAKAECL</sequence>
<keyword evidence="4" id="KW-1134">Transmembrane beta strand</keyword>
<feature type="chain" id="PRO_5015508726" evidence="11">
    <location>
        <begin position="42"/>
        <end position="877"/>
    </location>
</feature>
<gene>
    <name evidence="14" type="ORF">DDT56_20455</name>
</gene>
<dbReference type="EMBL" id="QDKH01000031">
    <property type="protein sequence ID" value="PWC11007.1"/>
    <property type="molecule type" value="Genomic_DNA"/>
</dbReference>
<dbReference type="Proteomes" id="UP000296159">
    <property type="component" value="Unassembled WGS sequence"/>
</dbReference>
<comment type="subcellular location">
    <subcellularLocation>
        <location evidence="1 10">Cell outer membrane</location>
        <topology evidence="1 10">Multi-pass membrane protein</topology>
    </subcellularLocation>
</comment>
<dbReference type="PANTHER" id="PTHR30451">
    <property type="entry name" value="OUTER MEMBRANE USHER PROTEIN"/>
    <property type="match status" value="1"/>
</dbReference>
<dbReference type="Gene3D" id="2.60.40.2610">
    <property type="entry name" value="Outer membrane usher protein FimD, plug domain"/>
    <property type="match status" value="1"/>
</dbReference>
<evidence type="ECO:0000256" key="11">
    <source>
        <dbReference type="SAM" id="SignalP"/>
    </source>
</evidence>
<keyword evidence="3 10" id="KW-0813">Transport</keyword>
<evidence type="ECO:0000256" key="3">
    <source>
        <dbReference type="ARBA" id="ARBA00022448"/>
    </source>
</evidence>
<evidence type="ECO:0000256" key="2">
    <source>
        <dbReference type="ARBA" id="ARBA00008064"/>
    </source>
</evidence>
<evidence type="ECO:0000256" key="6">
    <source>
        <dbReference type="ARBA" id="ARBA00022692"/>
    </source>
</evidence>
<proteinExistence type="inferred from homology"/>
<dbReference type="InterPro" id="IPR025949">
    <property type="entry name" value="PapC-like_C"/>
</dbReference>
<keyword evidence="7 11" id="KW-0732">Signal</keyword>
<evidence type="ECO:0000256" key="9">
    <source>
        <dbReference type="ARBA" id="ARBA00023237"/>
    </source>
</evidence>
<dbReference type="PANTHER" id="PTHR30451:SF21">
    <property type="entry name" value="FIMBRIAL USHER DOMAIN-CONTAINING PROTEIN YDET-RELATED"/>
    <property type="match status" value="1"/>
</dbReference>
<dbReference type="Gene3D" id="2.60.40.2070">
    <property type="match status" value="1"/>
</dbReference>
<feature type="domain" description="PapC N-terminal" evidence="13">
    <location>
        <begin position="45"/>
        <end position="197"/>
    </location>
</feature>
<dbReference type="RefSeq" id="WP_136168221.1">
    <property type="nucleotide sequence ID" value="NZ_KZ819094.1"/>
</dbReference>
<dbReference type="GO" id="GO:0009279">
    <property type="term" value="C:cell outer membrane"/>
    <property type="evidence" value="ECO:0007669"/>
    <property type="project" value="UniProtKB-SubCell"/>
</dbReference>
<dbReference type="InterPro" id="IPR025885">
    <property type="entry name" value="PapC_N"/>
</dbReference>
<dbReference type="InterPro" id="IPR043142">
    <property type="entry name" value="PapC-like_C_sf"/>
</dbReference>
<dbReference type="FunFam" id="2.60.40.2610:FF:000001">
    <property type="entry name" value="Outer membrane fimbrial usher protein"/>
    <property type="match status" value="1"/>
</dbReference>
<comment type="similarity">
    <text evidence="2 10">Belongs to the fimbrial export usher family.</text>
</comment>
<feature type="signal peptide" evidence="11">
    <location>
        <begin position="1"/>
        <end position="41"/>
    </location>
</feature>
<dbReference type="SUPFAM" id="SSF141729">
    <property type="entry name" value="FimD N-terminal domain-like"/>
    <property type="match status" value="1"/>
</dbReference>
<evidence type="ECO:0000256" key="1">
    <source>
        <dbReference type="ARBA" id="ARBA00004571"/>
    </source>
</evidence>
<protein>
    <submittedName>
        <fullName evidence="14">Fimbrial protein FimD</fullName>
    </submittedName>
</protein>
<evidence type="ECO:0000256" key="7">
    <source>
        <dbReference type="ARBA" id="ARBA00022729"/>
    </source>
</evidence>
<evidence type="ECO:0000256" key="10">
    <source>
        <dbReference type="RuleBase" id="RU003884"/>
    </source>
</evidence>
<organism evidence="14 15">
    <name type="scientific">Brenneria corticis</name>
    <dbReference type="NCBI Taxonomy" id="2173106"/>
    <lineage>
        <taxon>Bacteria</taxon>
        <taxon>Pseudomonadati</taxon>
        <taxon>Pseudomonadota</taxon>
        <taxon>Gammaproteobacteria</taxon>
        <taxon>Enterobacterales</taxon>
        <taxon>Pectobacteriaceae</taxon>
        <taxon>Brenneria</taxon>
    </lineage>
</organism>
<dbReference type="InterPro" id="IPR037224">
    <property type="entry name" value="PapC_N_sf"/>
</dbReference>
<evidence type="ECO:0000259" key="12">
    <source>
        <dbReference type="Pfam" id="PF13953"/>
    </source>
</evidence>
<evidence type="ECO:0000256" key="8">
    <source>
        <dbReference type="ARBA" id="ARBA00023136"/>
    </source>
</evidence>
<name>A0A2U1TNM1_9GAMM</name>
<keyword evidence="5 10" id="KW-1029">Fimbrium biogenesis</keyword>
<evidence type="ECO:0000313" key="15">
    <source>
        <dbReference type="Proteomes" id="UP000296159"/>
    </source>
</evidence>
<comment type="caution">
    <text evidence="14">The sequence shown here is derived from an EMBL/GenBank/DDBJ whole genome shotgun (WGS) entry which is preliminary data.</text>
</comment>
<dbReference type="Pfam" id="PF13953">
    <property type="entry name" value="PapC_C"/>
    <property type="match status" value="1"/>
</dbReference>
<dbReference type="InterPro" id="IPR000015">
    <property type="entry name" value="Fimb_usher"/>
</dbReference>
<dbReference type="NCBIfam" id="NF011745">
    <property type="entry name" value="PRK15198.1"/>
    <property type="match status" value="1"/>
</dbReference>
<feature type="domain" description="PapC-like C-terminal" evidence="12">
    <location>
        <begin position="797"/>
        <end position="862"/>
    </location>
</feature>
<evidence type="ECO:0000256" key="4">
    <source>
        <dbReference type="ARBA" id="ARBA00022452"/>
    </source>
</evidence>
<keyword evidence="6 10" id="KW-0812">Transmembrane</keyword>
<dbReference type="InterPro" id="IPR018030">
    <property type="entry name" value="Fimbrial_membr_usher_CS"/>
</dbReference>
<reference evidence="14 15" key="1">
    <citation type="submission" date="2018-04" db="EMBL/GenBank/DDBJ databases">
        <title>Brenneria corticis sp.nov.</title>
        <authorList>
            <person name="Li Y."/>
        </authorList>
    </citation>
    <scope>NUCLEOTIDE SEQUENCE [LARGE SCALE GENOMIC DNA]</scope>
    <source>
        <strain evidence="14 15">CFCC 11842</strain>
    </source>
</reference>
<dbReference type="FunFam" id="2.60.40.3110:FF:000001">
    <property type="entry name" value="Putative fimbrial outer membrane usher"/>
    <property type="match status" value="1"/>
</dbReference>
<keyword evidence="8 10" id="KW-0472">Membrane</keyword>
<dbReference type="Gene3D" id="2.60.40.3110">
    <property type="match status" value="1"/>
</dbReference>
<evidence type="ECO:0000259" key="13">
    <source>
        <dbReference type="Pfam" id="PF13954"/>
    </source>
</evidence>
<dbReference type="GO" id="GO:0009297">
    <property type="term" value="P:pilus assembly"/>
    <property type="evidence" value="ECO:0007669"/>
    <property type="project" value="InterPro"/>
</dbReference>
<dbReference type="AlphaFoldDB" id="A0A2U1TNM1"/>
<dbReference type="Pfam" id="PF13954">
    <property type="entry name" value="PapC_N"/>
    <property type="match status" value="1"/>
</dbReference>
<dbReference type="InterPro" id="IPR042186">
    <property type="entry name" value="FimD_plug_dom"/>
</dbReference>
<dbReference type="NCBIfam" id="NF011740">
    <property type="entry name" value="PRK15193.1"/>
    <property type="match status" value="1"/>
</dbReference>
<evidence type="ECO:0000256" key="5">
    <source>
        <dbReference type="ARBA" id="ARBA00022558"/>
    </source>
</evidence>
<keyword evidence="15" id="KW-1185">Reference proteome</keyword>
<dbReference type="GO" id="GO:0015473">
    <property type="term" value="F:fimbrial usher porin activity"/>
    <property type="evidence" value="ECO:0007669"/>
    <property type="project" value="InterPro"/>
</dbReference>
<dbReference type="Pfam" id="PF00577">
    <property type="entry name" value="Usher"/>
    <property type="match status" value="1"/>
</dbReference>
<evidence type="ECO:0000313" key="14">
    <source>
        <dbReference type="EMBL" id="PWC11007.1"/>
    </source>
</evidence>
<dbReference type="PROSITE" id="PS01151">
    <property type="entry name" value="FIMBRIAL_USHER"/>
    <property type="match status" value="1"/>
</dbReference>
<accession>A0A2U1TNM1</accession>
<dbReference type="Gene3D" id="3.10.20.410">
    <property type="match status" value="1"/>
</dbReference>
<keyword evidence="9 10" id="KW-0998">Cell outer membrane</keyword>